<proteinExistence type="predicted"/>
<accession>A0A437A6T6</accession>
<dbReference type="AlphaFoldDB" id="A0A437A6T6"/>
<dbReference type="RefSeq" id="XP_067492448.1">
    <property type="nucleotide sequence ID" value="XM_067634373.1"/>
</dbReference>
<sequence length="268" mass="30849">MSVFDCLKKNTRLPLYVPPLRWREEHLEHLRVSQTISKLEFELPTIPSDILEALNPIPGTPAPRSKKYVDLRWFCESAIFELLETIGLSYKYYAQTDGHRIDLTLKKIKTPIIPDCMIYAHTNYIDQRIFVAILSSVQEGRLPGAETLKRLPKRHIVQRDGRKYPLSPFTFATLLAIAQNRYYCCRNFETYEADLIYIEADCSVTLINAEFPGNYLEHVITGEGELGKDVVIKLSVLEGLSGPNSWSHYQPFLWLVKEHFEETDPADG</sequence>
<dbReference type="EMBL" id="SAEB01000006">
    <property type="protein sequence ID" value="RVD86904.1"/>
    <property type="molecule type" value="Genomic_DNA"/>
</dbReference>
<protein>
    <submittedName>
        <fullName evidence="1">Uncharacterized protein</fullName>
    </submittedName>
</protein>
<dbReference type="GeneID" id="93587466"/>
<dbReference type="Proteomes" id="UP000283090">
    <property type="component" value="Unassembled WGS sequence"/>
</dbReference>
<name>A0A437A6T6_ARTFL</name>
<organism evidence="1 2">
    <name type="scientific">Arthrobotrys flagrans</name>
    <name type="common">Nematode-trapping fungus</name>
    <name type="synonym">Trichothecium flagrans</name>
    <dbReference type="NCBI Taxonomy" id="97331"/>
    <lineage>
        <taxon>Eukaryota</taxon>
        <taxon>Fungi</taxon>
        <taxon>Dikarya</taxon>
        <taxon>Ascomycota</taxon>
        <taxon>Pezizomycotina</taxon>
        <taxon>Orbiliomycetes</taxon>
        <taxon>Orbiliales</taxon>
        <taxon>Orbiliaceae</taxon>
        <taxon>Arthrobotrys</taxon>
    </lineage>
</organism>
<gene>
    <name evidence="1" type="ORF">DFL_005155</name>
</gene>
<evidence type="ECO:0000313" key="2">
    <source>
        <dbReference type="Proteomes" id="UP000283090"/>
    </source>
</evidence>
<keyword evidence="2" id="KW-1185">Reference proteome</keyword>
<dbReference type="VEuPathDB" id="FungiDB:DFL_005155"/>
<dbReference type="OrthoDB" id="5273746at2759"/>
<evidence type="ECO:0000313" key="1">
    <source>
        <dbReference type="EMBL" id="RVD86904.1"/>
    </source>
</evidence>
<comment type="caution">
    <text evidence="1">The sequence shown here is derived from an EMBL/GenBank/DDBJ whole genome shotgun (WGS) entry which is preliminary data.</text>
</comment>
<reference evidence="1 2" key="1">
    <citation type="submission" date="2019-01" db="EMBL/GenBank/DDBJ databases">
        <title>Intercellular communication is required for trap formation in the nematode-trapping fungus Duddingtonia flagrans.</title>
        <authorList>
            <person name="Youssar L."/>
            <person name="Wernet V."/>
            <person name="Hensel N."/>
            <person name="Hildebrandt H.-G."/>
            <person name="Fischer R."/>
        </authorList>
    </citation>
    <scope>NUCLEOTIDE SEQUENCE [LARGE SCALE GENOMIC DNA]</scope>
    <source>
        <strain evidence="1 2">CBS H-5679</strain>
    </source>
</reference>